<sequence length="306" mass="35115">MAGTQRSFSSLREEMEYYKARFEETQKEFEEFQQGSRELEMEMEAQLSHLEKENVNLKRNLHKVEIERDLYAEKLAFGTNQLKDQLETLEKELVEERDVNERLTQQIRELEQDNDDLERAKRVLSASLEEFEKRINNAIERNAFLESELDEKEELQCRVQRLNDEVSDLKRDAVVRTRNATANVNNSNSPSTVPPLGGSSSLGLHSHHQRKKSLAAYSPHGSAEDVPGLTTAREHGGHFSAAEHQPSFLLPYGVRLRPQAAQNLQGHHQRIVINPDSRTNPLNIVNDLLKRVGELETKMATAQFCM</sequence>
<feature type="compositionally biased region" description="Low complexity" evidence="9">
    <location>
        <begin position="178"/>
        <end position="204"/>
    </location>
</feature>
<dbReference type="OrthoDB" id="5877028at2759"/>
<dbReference type="GO" id="GO:0008017">
    <property type="term" value="F:microtubule binding"/>
    <property type="evidence" value="ECO:0007669"/>
    <property type="project" value="InterPro"/>
</dbReference>
<dbReference type="InParanoid" id="A0A1V9XS84"/>
<evidence type="ECO:0000256" key="4">
    <source>
        <dbReference type="ARBA" id="ARBA00022490"/>
    </source>
</evidence>
<dbReference type="GO" id="GO:0051642">
    <property type="term" value="P:centrosome localization"/>
    <property type="evidence" value="ECO:0007669"/>
    <property type="project" value="TreeGrafter"/>
</dbReference>
<evidence type="ECO:0000256" key="9">
    <source>
        <dbReference type="SAM" id="MobiDB-lite"/>
    </source>
</evidence>
<organism evidence="11 12">
    <name type="scientific">Tropilaelaps mercedesae</name>
    <dbReference type="NCBI Taxonomy" id="418985"/>
    <lineage>
        <taxon>Eukaryota</taxon>
        <taxon>Metazoa</taxon>
        <taxon>Ecdysozoa</taxon>
        <taxon>Arthropoda</taxon>
        <taxon>Chelicerata</taxon>
        <taxon>Arachnida</taxon>
        <taxon>Acari</taxon>
        <taxon>Parasitiformes</taxon>
        <taxon>Mesostigmata</taxon>
        <taxon>Gamasina</taxon>
        <taxon>Dermanyssoidea</taxon>
        <taxon>Laelapidae</taxon>
        <taxon>Tropilaelaps</taxon>
    </lineage>
</organism>
<gene>
    <name evidence="11" type="ORF">BIW11_07896</name>
</gene>
<dbReference type="GO" id="GO:0000132">
    <property type="term" value="P:establishment of mitotic spindle orientation"/>
    <property type="evidence" value="ECO:0007669"/>
    <property type="project" value="TreeGrafter"/>
</dbReference>
<comment type="similarity">
    <text evidence="3">Belongs to the nudE family.</text>
</comment>
<dbReference type="EMBL" id="MNPL01005098">
    <property type="protein sequence ID" value="OQR76252.1"/>
    <property type="molecule type" value="Genomic_DNA"/>
</dbReference>
<dbReference type="GO" id="GO:0047496">
    <property type="term" value="P:vesicle transport along microtubule"/>
    <property type="evidence" value="ECO:0007669"/>
    <property type="project" value="TreeGrafter"/>
</dbReference>
<dbReference type="GO" id="GO:0005813">
    <property type="term" value="C:centrosome"/>
    <property type="evidence" value="ECO:0007669"/>
    <property type="project" value="UniProtKB-SubCell"/>
</dbReference>
<dbReference type="GO" id="GO:0005874">
    <property type="term" value="C:microtubule"/>
    <property type="evidence" value="ECO:0007669"/>
    <property type="project" value="UniProtKB-KW"/>
</dbReference>
<dbReference type="GO" id="GO:0007020">
    <property type="term" value="P:microtubule nucleation"/>
    <property type="evidence" value="ECO:0007669"/>
    <property type="project" value="TreeGrafter"/>
</dbReference>
<feature type="region of interest" description="Disordered" evidence="9">
    <location>
        <begin position="178"/>
        <end position="233"/>
    </location>
</feature>
<keyword evidence="7" id="KW-0206">Cytoskeleton</keyword>
<evidence type="ECO:0000313" key="12">
    <source>
        <dbReference type="Proteomes" id="UP000192247"/>
    </source>
</evidence>
<dbReference type="GO" id="GO:0000776">
    <property type="term" value="C:kinetochore"/>
    <property type="evidence" value="ECO:0007669"/>
    <property type="project" value="TreeGrafter"/>
</dbReference>
<dbReference type="AlphaFoldDB" id="A0A1V9XS84"/>
<dbReference type="InterPro" id="IPR006964">
    <property type="entry name" value="NUDE_dom"/>
</dbReference>
<comment type="caution">
    <text evidence="11">The sequence shown here is derived from an EMBL/GenBank/DDBJ whole genome shotgun (WGS) entry which is preliminary data.</text>
</comment>
<keyword evidence="5" id="KW-0493">Microtubule</keyword>
<dbReference type="Proteomes" id="UP000192247">
    <property type="component" value="Unassembled WGS sequence"/>
</dbReference>
<dbReference type="GO" id="GO:0005871">
    <property type="term" value="C:kinesin complex"/>
    <property type="evidence" value="ECO:0007669"/>
    <property type="project" value="TreeGrafter"/>
</dbReference>
<keyword evidence="6 8" id="KW-0175">Coiled coil</keyword>
<proteinExistence type="inferred from homology"/>
<evidence type="ECO:0000259" key="10">
    <source>
        <dbReference type="Pfam" id="PF04880"/>
    </source>
</evidence>
<evidence type="ECO:0000256" key="5">
    <source>
        <dbReference type="ARBA" id="ARBA00022701"/>
    </source>
</evidence>
<evidence type="ECO:0000256" key="2">
    <source>
        <dbReference type="ARBA" id="ARBA00004300"/>
    </source>
</evidence>
<dbReference type="STRING" id="418985.A0A1V9XS84"/>
<evidence type="ECO:0000256" key="8">
    <source>
        <dbReference type="SAM" id="Coils"/>
    </source>
</evidence>
<protein>
    <submittedName>
        <fullName evidence="11">Nuclear distribution protein nudE 1-like</fullName>
    </submittedName>
</protein>
<name>A0A1V9XS84_9ACAR</name>
<dbReference type="GO" id="GO:0007100">
    <property type="term" value="P:mitotic centrosome separation"/>
    <property type="evidence" value="ECO:0007669"/>
    <property type="project" value="TreeGrafter"/>
</dbReference>
<dbReference type="PANTHER" id="PTHR10921:SF1">
    <property type="entry name" value="NUCLEAR DISTRIBUTION PROTEIN NUDE HOMOLOG"/>
    <property type="match status" value="1"/>
</dbReference>
<dbReference type="GO" id="GO:0007059">
    <property type="term" value="P:chromosome segregation"/>
    <property type="evidence" value="ECO:0007669"/>
    <property type="project" value="TreeGrafter"/>
</dbReference>
<evidence type="ECO:0000256" key="3">
    <source>
        <dbReference type="ARBA" id="ARBA00007429"/>
    </source>
</evidence>
<reference evidence="11 12" key="1">
    <citation type="journal article" date="2017" name="Gigascience">
        <title>Draft genome of the honey bee ectoparasitic mite, Tropilaelaps mercedesae, is shaped by the parasitic life history.</title>
        <authorList>
            <person name="Dong X."/>
            <person name="Armstrong S.D."/>
            <person name="Xia D."/>
            <person name="Makepeace B.L."/>
            <person name="Darby A.C."/>
            <person name="Kadowaki T."/>
        </authorList>
    </citation>
    <scope>NUCLEOTIDE SEQUENCE [LARGE SCALE GENOMIC DNA]</scope>
    <source>
        <strain evidence="11">Wuxi-XJTLU</strain>
    </source>
</reference>
<keyword evidence="12" id="KW-1185">Reference proteome</keyword>
<accession>A0A1V9XS84</accession>
<dbReference type="FunCoup" id="A0A1V9XS84">
    <property type="interactions" value="527"/>
</dbReference>
<dbReference type="Pfam" id="PF04880">
    <property type="entry name" value="NUDE_C"/>
    <property type="match status" value="1"/>
</dbReference>
<evidence type="ECO:0000256" key="7">
    <source>
        <dbReference type="ARBA" id="ARBA00023212"/>
    </source>
</evidence>
<dbReference type="Gene3D" id="6.10.250.1080">
    <property type="match status" value="1"/>
</dbReference>
<evidence type="ECO:0000256" key="1">
    <source>
        <dbReference type="ARBA" id="ARBA00004186"/>
    </source>
</evidence>
<comment type="subcellular location">
    <subcellularLocation>
        <location evidence="2">Cytoplasm</location>
        <location evidence="2">Cytoskeleton</location>
        <location evidence="2">Microtubule organizing center</location>
        <location evidence="2">Centrosome</location>
    </subcellularLocation>
    <subcellularLocation>
        <location evidence="1">Cytoplasm</location>
        <location evidence="1">Cytoskeleton</location>
        <location evidence="1">Spindle</location>
    </subcellularLocation>
</comment>
<dbReference type="InterPro" id="IPR033494">
    <property type="entry name" value="NUDE"/>
</dbReference>
<dbReference type="GO" id="GO:0005819">
    <property type="term" value="C:spindle"/>
    <property type="evidence" value="ECO:0007669"/>
    <property type="project" value="UniProtKB-SubCell"/>
</dbReference>
<evidence type="ECO:0000313" key="11">
    <source>
        <dbReference type="EMBL" id="OQR76252.1"/>
    </source>
</evidence>
<evidence type="ECO:0000256" key="6">
    <source>
        <dbReference type="ARBA" id="ARBA00023054"/>
    </source>
</evidence>
<feature type="coiled-coil region" evidence="8">
    <location>
        <begin position="8"/>
        <end position="172"/>
    </location>
</feature>
<feature type="domain" description="NUDE" evidence="10">
    <location>
        <begin position="127"/>
        <end position="192"/>
    </location>
</feature>
<keyword evidence="4" id="KW-0963">Cytoplasm</keyword>
<dbReference type="PANTHER" id="PTHR10921">
    <property type="entry name" value="NUCLEAR DISTRIBUTION PROTEIN NUDE HOMOLOG 1"/>
    <property type="match status" value="1"/>
</dbReference>